<dbReference type="AlphaFoldDB" id="A0A0A9EHQ9"/>
<protein>
    <submittedName>
        <fullName evidence="1">Uncharacterized protein</fullName>
    </submittedName>
</protein>
<sequence length="121" mass="13719">MDMEAAITKAKVEREKTAARQAMKAVLPDETTTERLKALSMKLGVPIDDVEKMLSDYEAWKAAQFRQDWIDIWSSKYGSFEDTTKRDPMRFTDDPAPEFGARPLSTLQVFSVKVADIRGSL</sequence>
<proteinExistence type="predicted"/>
<reference evidence="1" key="1">
    <citation type="submission" date="2014-09" db="EMBL/GenBank/DDBJ databases">
        <authorList>
            <person name="Magalhaes I.L.F."/>
            <person name="Oliveira U."/>
            <person name="Santos F.R."/>
            <person name="Vidigal T.H.D.A."/>
            <person name="Brescovit A.D."/>
            <person name="Santos A.J."/>
        </authorList>
    </citation>
    <scope>NUCLEOTIDE SEQUENCE</scope>
    <source>
        <tissue evidence="1">Shoot tissue taken approximately 20 cm above the soil surface</tissue>
    </source>
</reference>
<accession>A0A0A9EHQ9</accession>
<dbReference type="EMBL" id="GBRH01199347">
    <property type="protein sequence ID" value="JAD98548.1"/>
    <property type="molecule type" value="Transcribed_RNA"/>
</dbReference>
<reference evidence="1" key="2">
    <citation type="journal article" date="2015" name="Data Brief">
        <title>Shoot transcriptome of the giant reed, Arundo donax.</title>
        <authorList>
            <person name="Barrero R.A."/>
            <person name="Guerrero F.D."/>
            <person name="Moolhuijzen P."/>
            <person name="Goolsby J.A."/>
            <person name="Tidwell J."/>
            <person name="Bellgard S.E."/>
            <person name="Bellgard M.I."/>
        </authorList>
    </citation>
    <scope>NUCLEOTIDE SEQUENCE</scope>
    <source>
        <tissue evidence="1">Shoot tissue taken approximately 20 cm above the soil surface</tissue>
    </source>
</reference>
<evidence type="ECO:0000313" key="1">
    <source>
        <dbReference type="EMBL" id="JAD98548.1"/>
    </source>
</evidence>
<name>A0A0A9EHQ9_ARUDO</name>
<dbReference type="PANTHER" id="PTHR33065">
    <property type="entry name" value="OS07G0486400 PROTEIN"/>
    <property type="match status" value="1"/>
</dbReference>
<organism evidence="1">
    <name type="scientific">Arundo donax</name>
    <name type="common">Giant reed</name>
    <name type="synonym">Donax arundinaceus</name>
    <dbReference type="NCBI Taxonomy" id="35708"/>
    <lineage>
        <taxon>Eukaryota</taxon>
        <taxon>Viridiplantae</taxon>
        <taxon>Streptophyta</taxon>
        <taxon>Embryophyta</taxon>
        <taxon>Tracheophyta</taxon>
        <taxon>Spermatophyta</taxon>
        <taxon>Magnoliopsida</taxon>
        <taxon>Liliopsida</taxon>
        <taxon>Poales</taxon>
        <taxon>Poaceae</taxon>
        <taxon>PACMAD clade</taxon>
        <taxon>Arundinoideae</taxon>
        <taxon>Arundineae</taxon>
        <taxon>Arundo</taxon>
    </lineage>
</organism>
<dbReference type="PANTHER" id="PTHR33065:SF177">
    <property type="entry name" value="OS08G0141000 PROTEIN"/>
    <property type="match status" value="1"/>
</dbReference>